<dbReference type="RefSeq" id="WP_176575582.1">
    <property type="nucleotide sequence ID" value="NZ_CBDRGH010000053.1"/>
</dbReference>
<reference evidence="1 2" key="1">
    <citation type="submission" date="2020-06" db="EMBL/GenBank/DDBJ databases">
        <title>Genome mining for natural products.</title>
        <authorList>
            <person name="Zhang B."/>
            <person name="Shi J."/>
            <person name="Ge H."/>
        </authorList>
    </citation>
    <scope>NUCLEOTIDE SEQUENCE [LARGE SCALE GENOMIC DNA]</scope>
    <source>
        <strain evidence="1 2">NA02069</strain>
    </source>
</reference>
<name>A0A7H8T5R0_STRCX</name>
<proteinExistence type="predicted"/>
<sequence length="146" mass="15747">MPAPGPWRPVVRAATHMDPQRRPQTVSELLALIDREHAHIPEDPFQQAQTLLEAARAGDSTAADTLLTLVGDHPEDYELHVGVLAHLAPQQAGAALVRAAAHSHYLLRALAKHVHGDDTHTVQFGDAAAVVIWLQGICAYAASLRD</sequence>
<dbReference type="AlphaFoldDB" id="A0A7H8T5R0"/>
<organism evidence="1 2">
    <name type="scientific">Streptomyces chartreusis</name>
    <dbReference type="NCBI Taxonomy" id="1969"/>
    <lineage>
        <taxon>Bacteria</taxon>
        <taxon>Bacillati</taxon>
        <taxon>Actinomycetota</taxon>
        <taxon>Actinomycetes</taxon>
        <taxon>Kitasatosporales</taxon>
        <taxon>Streptomycetaceae</taxon>
        <taxon>Streptomyces</taxon>
    </lineage>
</organism>
<accession>A0A7H8T5R0</accession>
<dbReference type="Proteomes" id="UP000509418">
    <property type="component" value="Chromosome"/>
</dbReference>
<keyword evidence="2" id="KW-1185">Reference proteome</keyword>
<gene>
    <name evidence="1" type="ORF">HUT05_16570</name>
</gene>
<evidence type="ECO:0000313" key="1">
    <source>
        <dbReference type="EMBL" id="QKZ18835.1"/>
    </source>
</evidence>
<protein>
    <submittedName>
        <fullName evidence="1">Uncharacterized protein</fullName>
    </submittedName>
</protein>
<evidence type="ECO:0000313" key="2">
    <source>
        <dbReference type="Proteomes" id="UP000509418"/>
    </source>
</evidence>
<dbReference type="EMBL" id="CP056041">
    <property type="protein sequence ID" value="QKZ18835.1"/>
    <property type="molecule type" value="Genomic_DNA"/>
</dbReference>